<name>A0ABS6IKY3_9HYPH</name>
<protein>
    <submittedName>
        <fullName evidence="4">Extracellular solute-binding protein</fullName>
    </submittedName>
</protein>
<evidence type="ECO:0000256" key="1">
    <source>
        <dbReference type="ARBA" id="ARBA00022729"/>
    </source>
</evidence>
<feature type="signal peptide" evidence="3">
    <location>
        <begin position="1"/>
        <end position="37"/>
    </location>
</feature>
<dbReference type="PROSITE" id="PS51318">
    <property type="entry name" value="TAT"/>
    <property type="match status" value="1"/>
</dbReference>
<keyword evidence="2" id="KW-0574">Periplasm</keyword>
<dbReference type="Proteomes" id="UP000727907">
    <property type="component" value="Unassembled WGS sequence"/>
</dbReference>
<dbReference type="InterPro" id="IPR006311">
    <property type="entry name" value="TAT_signal"/>
</dbReference>
<evidence type="ECO:0000256" key="3">
    <source>
        <dbReference type="SAM" id="SignalP"/>
    </source>
</evidence>
<evidence type="ECO:0000313" key="4">
    <source>
        <dbReference type="EMBL" id="MBU8874986.1"/>
    </source>
</evidence>
<evidence type="ECO:0000313" key="5">
    <source>
        <dbReference type="Proteomes" id="UP000727907"/>
    </source>
</evidence>
<organism evidence="4 5">
    <name type="scientific">Reyranella humidisoli</name>
    <dbReference type="NCBI Taxonomy" id="2849149"/>
    <lineage>
        <taxon>Bacteria</taxon>
        <taxon>Pseudomonadati</taxon>
        <taxon>Pseudomonadota</taxon>
        <taxon>Alphaproteobacteria</taxon>
        <taxon>Hyphomicrobiales</taxon>
        <taxon>Reyranellaceae</taxon>
        <taxon>Reyranella</taxon>
    </lineage>
</organism>
<reference evidence="4 5" key="1">
    <citation type="submission" date="2021-06" db="EMBL/GenBank/DDBJ databases">
        <authorList>
            <person name="Lee D.H."/>
        </authorList>
    </citation>
    <scope>NUCLEOTIDE SEQUENCE [LARGE SCALE GENOMIC DNA]</scope>
    <source>
        <strain evidence="4 5">MMS21-HV4-11</strain>
    </source>
</reference>
<dbReference type="PANTHER" id="PTHR30006:SF2">
    <property type="entry name" value="ABC TRANSPORTER SUBSTRATE-BINDING PROTEIN"/>
    <property type="match status" value="1"/>
</dbReference>
<gene>
    <name evidence="4" type="ORF">KQ910_14510</name>
</gene>
<feature type="chain" id="PRO_5045639542" evidence="3">
    <location>
        <begin position="38"/>
        <end position="357"/>
    </location>
</feature>
<dbReference type="RefSeq" id="WP_216963872.1">
    <property type="nucleotide sequence ID" value="NZ_JAHOPB010000001.1"/>
</dbReference>
<keyword evidence="1 3" id="KW-0732">Signal</keyword>
<dbReference type="EMBL" id="JAHOPB010000001">
    <property type="protein sequence ID" value="MBU8874986.1"/>
    <property type="molecule type" value="Genomic_DNA"/>
</dbReference>
<accession>A0ABS6IKY3</accession>
<proteinExistence type="predicted"/>
<keyword evidence="5" id="KW-1185">Reference proteome</keyword>
<comment type="caution">
    <text evidence="4">The sequence shown here is derived from an EMBL/GenBank/DDBJ whole genome shotgun (WGS) entry which is preliminary data.</text>
</comment>
<sequence>MMETNRGFAMITRRKALRAGAGLAALATVGAPSILHAQTKTLKITTWGGKWGEIMKAAVLPAFEKEFKCTVSADQAFPFLPKLQVSSKNDPIYDVLHTNSNEQWNAVTEGLVMNKITAKEVPNVADVYPYAVSDKIVGVTIFTSAIGLGFRTDKGLTKPTSWKDLADPKLAGSRGGYLIPVNSLGQAHLMMLGKVYGKGLTDLDAAYKALEALKPIKLVDFTGQMEKMLLSAEVSMGVIHDSGVYRYEGANMQPVDFASPSEGVLALEQVLNVTPGSKVKELAFAYIDYMLRPDVQKLLAEAVWYSPANKKVKLEAKYDAKLLTTPEKVATLIQPDWKWYNARREDIDARVTKILKG</sequence>
<dbReference type="InterPro" id="IPR006059">
    <property type="entry name" value="SBP"/>
</dbReference>
<dbReference type="Pfam" id="PF13416">
    <property type="entry name" value="SBP_bac_8"/>
    <property type="match status" value="1"/>
</dbReference>
<dbReference type="PANTHER" id="PTHR30006">
    <property type="entry name" value="THIAMINE-BINDING PERIPLASMIC PROTEIN-RELATED"/>
    <property type="match status" value="1"/>
</dbReference>
<evidence type="ECO:0000256" key="2">
    <source>
        <dbReference type="ARBA" id="ARBA00022764"/>
    </source>
</evidence>